<comment type="caution">
    <text evidence="5">The sequence shown here is derived from an EMBL/GenBank/DDBJ whole genome shotgun (WGS) entry which is preliminary data.</text>
</comment>
<protein>
    <submittedName>
        <fullName evidence="5">GspE/PulE family protein</fullName>
    </submittedName>
</protein>
<reference evidence="5 6" key="1">
    <citation type="submission" date="2024-09" db="EMBL/GenBank/DDBJ databases">
        <authorList>
            <person name="D'Angelo T."/>
        </authorList>
    </citation>
    <scope>NUCLEOTIDE SEQUENCE [LARGE SCALE GENOMIC DNA]</scope>
    <source>
        <strain evidence="5">SAG AM-311-F02</strain>
    </source>
</reference>
<dbReference type="PANTHER" id="PTHR30258">
    <property type="entry name" value="TYPE II SECRETION SYSTEM PROTEIN GSPE-RELATED"/>
    <property type="match status" value="1"/>
</dbReference>
<dbReference type="EMBL" id="JBHPEI010000043">
    <property type="protein sequence ID" value="MFC1799913.1"/>
    <property type="molecule type" value="Genomic_DNA"/>
</dbReference>
<evidence type="ECO:0000313" key="6">
    <source>
        <dbReference type="Proteomes" id="UP001594288"/>
    </source>
</evidence>
<evidence type="ECO:0000259" key="4">
    <source>
        <dbReference type="SMART" id="SM00382"/>
    </source>
</evidence>
<dbReference type="Gene3D" id="3.40.50.300">
    <property type="entry name" value="P-loop containing nucleotide triphosphate hydrolases"/>
    <property type="match status" value="1"/>
</dbReference>
<dbReference type="Pfam" id="PF05157">
    <property type="entry name" value="MshEN"/>
    <property type="match status" value="1"/>
</dbReference>
<organism evidence="5 6">
    <name type="scientific">Eiseniibacteriota bacterium</name>
    <dbReference type="NCBI Taxonomy" id="2212470"/>
    <lineage>
        <taxon>Bacteria</taxon>
        <taxon>Candidatus Eiseniibacteriota</taxon>
    </lineage>
</organism>
<keyword evidence="2" id="KW-0547">Nucleotide-binding</keyword>
<evidence type="ECO:0000256" key="3">
    <source>
        <dbReference type="ARBA" id="ARBA00022840"/>
    </source>
</evidence>
<dbReference type="PANTHER" id="PTHR30258:SF3">
    <property type="entry name" value="SLL1921 PROTEIN"/>
    <property type="match status" value="1"/>
</dbReference>
<gene>
    <name evidence="5" type="ORF">ACFL2Z_03275</name>
</gene>
<accession>A0ABV6YPC3</accession>
<comment type="similarity">
    <text evidence="1">Belongs to the GSP E family.</text>
</comment>
<keyword evidence="6" id="KW-1185">Reference proteome</keyword>
<evidence type="ECO:0000313" key="5">
    <source>
        <dbReference type="EMBL" id="MFC1799913.1"/>
    </source>
</evidence>
<feature type="domain" description="AAA+ ATPase" evidence="4">
    <location>
        <begin position="321"/>
        <end position="447"/>
    </location>
</feature>
<dbReference type="InterPro" id="IPR001482">
    <property type="entry name" value="T2SS/T4SS_dom"/>
</dbReference>
<dbReference type="Gene3D" id="3.30.450.90">
    <property type="match status" value="1"/>
</dbReference>
<dbReference type="InterPro" id="IPR007831">
    <property type="entry name" value="T2SS_GspE_N"/>
</dbReference>
<dbReference type="Proteomes" id="UP001594288">
    <property type="component" value="Unassembled WGS sequence"/>
</dbReference>
<dbReference type="CDD" id="cd01129">
    <property type="entry name" value="PulE-GspE-like"/>
    <property type="match status" value="1"/>
</dbReference>
<dbReference type="Gene3D" id="3.30.300.160">
    <property type="entry name" value="Type II secretion system, protein E, N-terminal domain"/>
    <property type="match status" value="1"/>
</dbReference>
<dbReference type="SUPFAM" id="SSF52540">
    <property type="entry name" value="P-loop containing nucleoside triphosphate hydrolases"/>
    <property type="match status" value="1"/>
</dbReference>
<sequence>MLINEHLVKNKLGTLLVEAGIVPQDKLCDLLDKQRGSDKKLGQVAIEMGLATEEQIVEALAKQLKIPYISLETAMVDTGILGIIPESMARDLRVLPLYKVDKILMVAMADPTDSEALKEIRFVTGCEVDAVVARPRDIGAAIEHYYGAKDSVLDAIESITTSGIDAIEETDESQDLYDQQRMSQEAPIVKLVNLMIERAIAKGASDIHVEPQDTALHIRYRVDGVLHEEIVIPRMMKAAVISRLKILAKINIAERRVPQDGRFTVLLNNRKIDLRVSTFPTVHGEKVVLRILERTGMKIPLESLGMSEAVLDRFTQALTLSHGIMLVTGPTGSGKTTTLYAALNHINDHEKNIVTLEDPVESQIQGINQGHTNPVAGFTFASGLRSILRQDPDIVMVGETRDVETAEIAIQAALTGHLVFTTVHTNDAISSIVRLIDMGIEPFLVASSVVAIVAQRLVRRICPVCAAKGDPIELHVPWTGEAKRIEDPPKPVGCDECSKTGYKGRVGLYEMIVVTDELRRMIVKNANAQDLVDEARKGGYRTMFEDGLDKVAAGATSLEEVMRVTRTVLDEDIYSSDLYSSAKNQIQ</sequence>
<proteinExistence type="inferred from homology"/>
<dbReference type="Pfam" id="PF00437">
    <property type="entry name" value="T2SSE"/>
    <property type="match status" value="1"/>
</dbReference>
<dbReference type="InterPro" id="IPR003593">
    <property type="entry name" value="AAA+_ATPase"/>
</dbReference>
<dbReference type="SMART" id="SM00382">
    <property type="entry name" value="AAA"/>
    <property type="match status" value="1"/>
</dbReference>
<dbReference type="InterPro" id="IPR027417">
    <property type="entry name" value="P-loop_NTPase"/>
</dbReference>
<dbReference type="InterPro" id="IPR037257">
    <property type="entry name" value="T2SS_E_N_sf"/>
</dbReference>
<evidence type="ECO:0000256" key="2">
    <source>
        <dbReference type="ARBA" id="ARBA00022741"/>
    </source>
</evidence>
<dbReference type="SUPFAM" id="SSF160246">
    <property type="entry name" value="EspE N-terminal domain-like"/>
    <property type="match status" value="1"/>
</dbReference>
<name>A0ABV6YPC3_UNCEI</name>
<keyword evidence="3" id="KW-0067">ATP-binding</keyword>
<evidence type="ECO:0000256" key="1">
    <source>
        <dbReference type="ARBA" id="ARBA00006611"/>
    </source>
</evidence>